<comment type="caution">
    <text evidence="3">The sequence shown here is derived from an EMBL/GenBank/DDBJ whole genome shotgun (WGS) entry which is preliminary data.</text>
</comment>
<feature type="compositionally biased region" description="Acidic residues" evidence="1">
    <location>
        <begin position="300"/>
        <end position="311"/>
    </location>
</feature>
<feature type="region of interest" description="Disordered" evidence="1">
    <location>
        <begin position="1"/>
        <end position="21"/>
    </location>
</feature>
<dbReference type="Pfam" id="PF03732">
    <property type="entry name" value="Retrotrans_gag"/>
    <property type="match status" value="1"/>
</dbReference>
<feature type="region of interest" description="Disordered" evidence="1">
    <location>
        <begin position="276"/>
        <end position="311"/>
    </location>
</feature>
<sequence>MDIEVTPVYTPAPPRSQGFPQFDGNKGIYRIWKRQMSAMLLLHEDTDVTRVVAAMQVALMGEANESAGGELQRLAEKAGSTVAEVWKVLDDHFEDPLFRARENKRLENLEQGNKTLDRYIFQYRDLLQQAGGDGYPEDVKIRGLMRGINDDLYERMVTIPTSPTLTSQIESLRGVSQLMEEVTQRKSRKRKPTLFTQPVKIDEGDPMDIDVNVSQVRGGPQRPVRGSEPGLPTGNAYRGKTSKWVSREVLQARKEAGVCLRCARSGCLVRVCPMKPARNPNRQVTRTNNMNTMREAPLEPLEDVCEESEKE</sequence>
<name>A0ABR3Y977_9PEZI</name>
<proteinExistence type="predicted"/>
<organism evidence="3 4">
    <name type="scientific">Ceratocystis pirilliformis</name>
    <dbReference type="NCBI Taxonomy" id="259994"/>
    <lineage>
        <taxon>Eukaryota</taxon>
        <taxon>Fungi</taxon>
        <taxon>Dikarya</taxon>
        <taxon>Ascomycota</taxon>
        <taxon>Pezizomycotina</taxon>
        <taxon>Sordariomycetes</taxon>
        <taxon>Hypocreomycetidae</taxon>
        <taxon>Microascales</taxon>
        <taxon>Ceratocystidaceae</taxon>
        <taxon>Ceratocystis</taxon>
    </lineage>
</organism>
<accession>A0ABR3Y977</accession>
<evidence type="ECO:0000313" key="3">
    <source>
        <dbReference type="EMBL" id="KAL1884822.1"/>
    </source>
</evidence>
<feature type="region of interest" description="Disordered" evidence="1">
    <location>
        <begin position="213"/>
        <end position="239"/>
    </location>
</feature>
<dbReference type="InterPro" id="IPR005162">
    <property type="entry name" value="Retrotrans_gag_dom"/>
</dbReference>
<feature type="compositionally biased region" description="Polar residues" evidence="1">
    <location>
        <begin position="280"/>
        <end position="292"/>
    </location>
</feature>
<reference evidence="3 4" key="1">
    <citation type="journal article" date="2024" name="IMA Fungus">
        <title>IMA Genome - F19 : A genome assembly and annotation guide to empower mycologists, including annotated draft genome sequences of Ceratocystis pirilliformis, Diaporthe australafricana, Fusarium ophioides, Paecilomyces lecythidis, and Sporothrix stenoceras.</title>
        <authorList>
            <person name="Aylward J."/>
            <person name="Wilson A.M."/>
            <person name="Visagie C.M."/>
            <person name="Spraker J."/>
            <person name="Barnes I."/>
            <person name="Buitendag C."/>
            <person name="Ceriani C."/>
            <person name="Del Mar Angel L."/>
            <person name="du Plessis D."/>
            <person name="Fuchs T."/>
            <person name="Gasser K."/>
            <person name="Kramer D."/>
            <person name="Li W."/>
            <person name="Munsamy K."/>
            <person name="Piso A."/>
            <person name="Price J.L."/>
            <person name="Sonnekus B."/>
            <person name="Thomas C."/>
            <person name="van der Nest A."/>
            <person name="van Dijk A."/>
            <person name="van Heerden A."/>
            <person name="van Vuuren N."/>
            <person name="Yilmaz N."/>
            <person name="Duong T.A."/>
            <person name="van der Merwe N.A."/>
            <person name="Wingfield M.J."/>
            <person name="Wingfield B.D."/>
        </authorList>
    </citation>
    <scope>NUCLEOTIDE SEQUENCE [LARGE SCALE GENOMIC DNA]</scope>
    <source>
        <strain evidence="3 4">CMW 12675</strain>
    </source>
</reference>
<gene>
    <name evidence="3" type="ORF">Cpir12675_007009</name>
</gene>
<evidence type="ECO:0000259" key="2">
    <source>
        <dbReference type="Pfam" id="PF03732"/>
    </source>
</evidence>
<keyword evidence="4" id="KW-1185">Reference proteome</keyword>
<evidence type="ECO:0000313" key="4">
    <source>
        <dbReference type="Proteomes" id="UP001583280"/>
    </source>
</evidence>
<dbReference type="EMBL" id="JAWDJO010000555">
    <property type="protein sequence ID" value="KAL1884822.1"/>
    <property type="molecule type" value="Genomic_DNA"/>
</dbReference>
<protein>
    <recommendedName>
        <fullName evidence="2">Retrotransposon gag domain-containing protein</fullName>
    </recommendedName>
</protein>
<evidence type="ECO:0000256" key="1">
    <source>
        <dbReference type="SAM" id="MobiDB-lite"/>
    </source>
</evidence>
<dbReference type="Proteomes" id="UP001583280">
    <property type="component" value="Unassembled WGS sequence"/>
</dbReference>
<feature type="domain" description="Retrotransposon gag" evidence="2">
    <location>
        <begin position="83"/>
        <end position="150"/>
    </location>
</feature>